<evidence type="ECO:0000256" key="3">
    <source>
        <dbReference type="ARBA" id="ARBA00022630"/>
    </source>
</evidence>
<dbReference type="KEGG" id="nci:NCTC10296_00310"/>
<dbReference type="Pfam" id="PF01266">
    <property type="entry name" value="DAO"/>
    <property type="match status" value="1"/>
</dbReference>
<dbReference type="Gene3D" id="3.50.50.60">
    <property type="entry name" value="FAD/NAD(P)-binding domain"/>
    <property type="match status" value="2"/>
</dbReference>
<evidence type="ECO:0000313" key="10">
    <source>
        <dbReference type="Proteomes" id="UP000279284"/>
    </source>
</evidence>
<dbReference type="PANTHER" id="PTHR13847:SF280">
    <property type="entry name" value="D-AMINO ACID DEHYDROGENASE"/>
    <property type="match status" value="1"/>
</dbReference>
<reference evidence="9 10" key="1">
    <citation type="submission" date="2018-12" db="EMBL/GenBank/DDBJ databases">
        <authorList>
            <consortium name="Pathogen Informatics"/>
        </authorList>
    </citation>
    <scope>NUCLEOTIDE SEQUENCE [LARGE SCALE GENOMIC DNA]</scope>
    <source>
        <strain evidence="9 10">NCTC10296</strain>
    </source>
</reference>
<comment type="function">
    <text evidence="7">Oxidative deamination of D-amino acids.</text>
</comment>
<proteinExistence type="inferred from homology"/>
<dbReference type="Gene3D" id="3.30.9.10">
    <property type="entry name" value="D-Amino Acid Oxidase, subunit A, domain 2"/>
    <property type="match status" value="1"/>
</dbReference>
<evidence type="ECO:0000256" key="5">
    <source>
        <dbReference type="ARBA" id="ARBA00023002"/>
    </source>
</evidence>
<dbReference type="GO" id="GO:0005737">
    <property type="term" value="C:cytoplasm"/>
    <property type="evidence" value="ECO:0007669"/>
    <property type="project" value="TreeGrafter"/>
</dbReference>
<comment type="similarity">
    <text evidence="2 7">Belongs to the DadA oxidoreductase family.</text>
</comment>
<dbReference type="NCBIfam" id="NF001933">
    <property type="entry name" value="PRK00711.1"/>
    <property type="match status" value="1"/>
</dbReference>
<name>A0A1X3D0S0_9NEIS</name>
<dbReference type="GO" id="GO:0008718">
    <property type="term" value="F:D-amino-acid dehydrogenase activity"/>
    <property type="evidence" value="ECO:0007669"/>
    <property type="project" value="UniProtKB-UniRule"/>
</dbReference>
<dbReference type="AlphaFoldDB" id="A0A1X3D0S0"/>
<dbReference type="InterPro" id="IPR036188">
    <property type="entry name" value="FAD/NAD-bd_sf"/>
</dbReference>
<dbReference type="PANTHER" id="PTHR13847">
    <property type="entry name" value="SARCOSINE DEHYDROGENASE-RELATED"/>
    <property type="match status" value="1"/>
</dbReference>
<comment type="cofactor">
    <cofactor evidence="1 7">
        <name>FAD</name>
        <dbReference type="ChEBI" id="CHEBI:57692"/>
    </cofactor>
</comment>
<keyword evidence="4 7" id="KW-0274">FAD</keyword>
<keyword evidence="5 7" id="KW-0560">Oxidoreductase</keyword>
<dbReference type="GO" id="GO:0005886">
    <property type="term" value="C:plasma membrane"/>
    <property type="evidence" value="ECO:0007669"/>
    <property type="project" value="TreeGrafter"/>
</dbReference>
<dbReference type="EMBL" id="LR134313">
    <property type="protein sequence ID" value="VEE99380.1"/>
    <property type="molecule type" value="Genomic_DNA"/>
</dbReference>
<dbReference type="STRING" id="493.BWD07_00290"/>
<protein>
    <recommendedName>
        <fullName evidence="7">D-amino acid dehydrogenase</fullName>
        <ecNumber evidence="7">1.4.99.-</ecNumber>
    </recommendedName>
</protein>
<evidence type="ECO:0000256" key="4">
    <source>
        <dbReference type="ARBA" id="ARBA00022827"/>
    </source>
</evidence>
<dbReference type="EC" id="1.4.99.-" evidence="7"/>
<sequence>MKVIVLGAGVAGVSTAWFLCKAGHEVTVIDRAEAAAMETSFANAGQLSYGYTTPWAAPGIPQKAAKWLMKPHSPLIFRPDGSMFQLKWLKQMLENCDSGHYKLNKERMVRVSEYSREMFARVIAETGLAFEGRNKGTLQIFRQDKEVKAAEKDMVVLAEYGVPYKQLSALECLEYEPALAGAVGRLAGALHLPNDSTGDCHLFTTRLAELCRENGVTFRFNRTIERFDYSGKQIRAVYAAGERFGADHFVCALGSFSRPALLQLGLDLPVYPVKGYSLTLPVINPQEAPVSTVLDETYKVAITRFDERIRIGGMAELSGYQIRLSEARRKTLETVVNDLFPQGGDITRGRFWSGLRPMTPDSTPIIGRSGFDNLTLNTGHGTLGWTMSLGSGKVAADIASGVKPEIRTDDLGLNRYGKYSQSI</sequence>
<keyword evidence="3 7" id="KW-0285">Flavoprotein</keyword>
<accession>A0A1X3D0S0</accession>
<evidence type="ECO:0000313" key="9">
    <source>
        <dbReference type="EMBL" id="VEE99380.1"/>
    </source>
</evidence>
<evidence type="ECO:0000256" key="1">
    <source>
        <dbReference type="ARBA" id="ARBA00001974"/>
    </source>
</evidence>
<dbReference type="GO" id="GO:0055130">
    <property type="term" value="P:D-alanine catabolic process"/>
    <property type="evidence" value="ECO:0007669"/>
    <property type="project" value="TreeGrafter"/>
</dbReference>
<dbReference type="OrthoDB" id="18526at2"/>
<evidence type="ECO:0000256" key="2">
    <source>
        <dbReference type="ARBA" id="ARBA00009410"/>
    </source>
</evidence>
<evidence type="ECO:0000259" key="8">
    <source>
        <dbReference type="Pfam" id="PF01266"/>
    </source>
</evidence>
<dbReference type="Proteomes" id="UP000279284">
    <property type="component" value="Chromosome"/>
</dbReference>
<organism evidence="9 10">
    <name type="scientific">Neisseria canis</name>
    <dbReference type="NCBI Taxonomy" id="493"/>
    <lineage>
        <taxon>Bacteria</taxon>
        <taxon>Pseudomonadati</taxon>
        <taxon>Pseudomonadota</taxon>
        <taxon>Betaproteobacteria</taxon>
        <taxon>Neisseriales</taxon>
        <taxon>Neisseriaceae</taxon>
        <taxon>Neisseria</taxon>
    </lineage>
</organism>
<dbReference type="SUPFAM" id="SSF54373">
    <property type="entry name" value="FAD-linked reductases, C-terminal domain"/>
    <property type="match status" value="1"/>
</dbReference>
<comment type="catalytic activity">
    <reaction evidence="6 7">
        <text>a D-alpha-amino acid + A + H2O = a 2-oxocarboxylate + AH2 + NH4(+)</text>
        <dbReference type="Rhea" id="RHEA:18125"/>
        <dbReference type="ChEBI" id="CHEBI:13193"/>
        <dbReference type="ChEBI" id="CHEBI:15377"/>
        <dbReference type="ChEBI" id="CHEBI:17499"/>
        <dbReference type="ChEBI" id="CHEBI:28938"/>
        <dbReference type="ChEBI" id="CHEBI:35179"/>
        <dbReference type="ChEBI" id="CHEBI:59871"/>
    </reaction>
</comment>
<feature type="domain" description="FAD dependent oxidoreductase" evidence="8">
    <location>
        <begin position="2"/>
        <end position="397"/>
    </location>
</feature>
<dbReference type="InterPro" id="IPR023080">
    <property type="entry name" value="DadA"/>
</dbReference>
<keyword evidence="10" id="KW-1185">Reference proteome</keyword>
<dbReference type="RefSeq" id="WP_085415381.1">
    <property type="nucleotide sequence ID" value="NZ_CAUJPY010000002.1"/>
</dbReference>
<dbReference type="SUPFAM" id="SSF51905">
    <property type="entry name" value="FAD/NAD(P)-binding domain"/>
    <property type="match status" value="1"/>
</dbReference>
<dbReference type="InterPro" id="IPR006076">
    <property type="entry name" value="FAD-dep_OxRdtase"/>
</dbReference>
<dbReference type="FunFam" id="3.50.50.60:FF:000020">
    <property type="entry name" value="D-amino acid dehydrogenase"/>
    <property type="match status" value="1"/>
</dbReference>
<evidence type="ECO:0000256" key="7">
    <source>
        <dbReference type="HAMAP-Rule" id="MF_01202"/>
    </source>
</evidence>
<feature type="binding site" evidence="7">
    <location>
        <begin position="3"/>
        <end position="17"/>
    </location>
    <ligand>
        <name>FAD</name>
        <dbReference type="ChEBI" id="CHEBI:57692"/>
    </ligand>
</feature>
<gene>
    <name evidence="9" type="primary">thiO_1</name>
    <name evidence="7" type="synonym">dadA</name>
    <name evidence="9" type="ORF">NCTC10296_00310</name>
</gene>
<evidence type="ECO:0000256" key="6">
    <source>
        <dbReference type="ARBA" id="ARBA00047884"/>
    </source>
</evidence>
<dbReference type="HAMAP" id="MF_01202">
    <property type="entry name" value="DadA"/>
    <property type="match status" value="1"/>
</dbReference>